<accession>A0A7X0V9S6</accession>
<feature type="signal peptide" evidence="1">
    <location>
        <begin position="1"/>
        <end position="29"/>
    </location>
</feature>
<keyword evidence="1" id="KW-0732">Signal</keyword>
<gene>
    <name evidence="3" type="ORF">H5V45_05805</name>
</gene>
<dbReference type="AlphaFoldDB" id="A0A7X0V9S6"/>
<dbReference type="EMBL" id="JACKXE010000001">
    <property type="protein sequence ID" value="MBB6626831.1"/>
    <property type="molecule type" value="Genomic_DNA"/>
</dbReference>
<organism evidence="3 4">
    <name type="scientific">Nocardioides luti</name>
    <dbReference type="NCBI Taxonomy" id="2761101"/>
    <lineage>
        <taxon>Bacteria</taxon>
        <taxon>Bacillati</taxon>
        <taxon>Actinomycetota</taxon>
        <taxon>Actinomycetes</taxon>
        <taxon>Propionibacteriales</taxon>
        <taxon>Nocardioidaceae</taxon>
        <taxon>Nocardioides</taxon>
    </lineage>
</organism>
<dbReference type="InterPro" id="IPR039561">
    <property type="entry name" value="Peptidase_M15C"/>
</dbReference>
<protein>
    <submittedName>
        <fullName evidence="3">M15 family metallopeptidase</fullName>
    </submittedName>
</protein>
<reference evidence="3 4" key="1">
    <citation type="submission" date="2020-08" db="EMBL/GenBank/DDBJ databases">
        <authorList>
            <person name="Seo M.-J."/>
        </authorList>
    </citation>
    <scope>NUCLEOTIDE SEQUENCE [LARGE SCALE GENOMIC DNA]</scope>
    <source>
        <strain evidence="3 4">KIGAM211</strain>
    </source>
</reference>
<dbReference type="Gene3D" id="2.60.40.10">
    <property type="entry name" value="Immunoglobulins"/>
    <property type="match status" value="1"/>
</dbReference>
<feature type="domain" description="Peptidase M15C" evidence="2">
    <location>
        <begin position="373"/>
        <end position="446"/>
    </location>
</feature>
<feature type="chain" id="PRO_5030786223" evidence="1">
    <location>
        <begin position="30"/>
        <end position="467"/>
    </location>
</feature>
<comment type="caution">
    <text evidence="3">The sequence shown here is derived from an EMBL/GenBank/DDBJ whole genome shotgun (WGS) entry which is preliminary data.</text>
</comment>
<proteinExistence type="predicted"/>
<dbReference type="SUPFAM" id="SSF55166">
    <property type="entry name" value="Hedgehog/DD-peptidase"/>
    <property type="match status" value="1"/>
</dbReference>
<dbReference type="InterPro" id="IPR009045">
    <property type="entry name" value="Zn_M74/Hedgehog-like"/>
</dbReference>
<dbReference type="GO" id="GO:0008233">
    <property type="term" value="F:peptidase activity"/>
    <property type="evidence" value="ECO:0007669"/>
    <property type="project" value="InterPro"/>
</dbReference>
<dbReference type="Pfam" id="PF13539">
    <property type="entry name" value="Peptidase_M15_4"/>
    <property type="match status" value="1"/>
</dbReference>
<name>A0A7X0V9S6_9ACTN</name>
<dbReference type="InterPro" id="IPR013783">
    <property type="entry name" value="Ig-like_fold"/>
</dbReference>
<evidence type="ECO:0000313" key="4">
    <source>
        <dbReference type="Proteomes" id="UP000523955"/>
    </source>
</evidence>
<evidence type="ECO:0000256" key="1">
    <source>
        <dbReference type="SAM" id="SignalP"/>
    </source>
</evidence>
<dbReference type="Proteomes" id="UP000523955">
    <property type="component" value="Unassembled WGS sequence"/>
</dbReference>
<sequence>MHLGPLGRHALALLLAVGLAAGLVGPARAAEPVGTTLALAGSPAYADTDTPLTLDLLQADGAPVAAASVLVERRSAGAWVSLASVTTDDAGHAELPVTLSRTTADNTFRATYAGDELHTGSTAGPVAVALERRTSVLRIGGPSTVVDEQQLSLDVRWRTAGGDPVAGRVRIYRKVAGGAWRKVGSVVTGDDGRATYTSRPRSDTRWQARVDRLSWVTSDRSPAHAVDNLPPGERVVLPRGAPRPRVRVPVQPHAVGDGPNIVVRRVPNGVWSQMTGRTWHQGCPVGRASLRYVRINYWDYSGYRRRGEFVANADAAGRIAGALAEMYNAQLPIRSMYRADRFGWSARLGGANDYRSMAAGNTSVFNCRDVVNSPGVRSPHSYGRALDLNTWENPYRSARGTVPNTWWQPHEHPRVAWRSRSHRVVAIMARHGLRWTYGLGDTQHFDAVAGNGRFLARPTGCESEVCE</sequence>
<dbReference type="GO" id="GO:0005975">
    <property type="term" value="P:carbohydrate metabolic process"/>
    <property type="evidence" value="ECO:0007669"/>
    <property type="project" value="UniProtKB-ARBA"/>
</dbReference>
<dbReference type="RefSeq" id="WP_185252058.1">
    <property type="nucleotide sequence ID" value="NZ_JACKXE010000001.1"/>
</dbReference>
<evidence type="ECO:0000259" key="2">
    <source>
        <dbReference type="Pfam" id="PF13539"/>
    </source>
</evidence>
<dbReference type="Gene3D" id="3.30.1380.10">
    <property type="match status" value="1"/>
</dbReference>
<keyword evidence="4" id="KW-1185">Reference proteome</keyword>
<evidence type="ECO:0000313" key="3">
    <source>
        <dbReference type="EMBL" id="MBB6626831.1"/>
    </source>
</evidence>